<proteinExistence type="predicted"/>
<dbReference type="InterPro" id="IPR050491">
    <property type="entry name" value="AmpC-like"/>
</dbReference>
<feature type="region of interest" description="Disordered" evidence="1">
    <location>
        <begin position="371"/>
        <end position="394"/>
    </location>
</feature>
<reference evidence="3 4" key="1">
    <citation type="submission" date="2019-06" db="EMBL/GenBank/DDBJ databases">
        <title>Whole genome shotgun sequence of Brevibacillus reuszeri NBRC 15719.</title>
        <authorList>
            <person name="Hosoyama A."/>
            <person name="Uohara A."/>
            <person name="Ohji S."/>
            <person name="Ichikawa N."/>
        </authorList>
    </citation>
    <scope>NUCLEOTIDE SEQUENCE [LARGE SCALE GENOMIC DNA]</scope>
    <source>
        <strain evidence="3 4">NBRC 15719</strain>
    </source>
</reference>
<dbReference type="RefSeq" id="WP_049739328.1">
    <property type="nucleotide sequence ID" value="NZ_BJON01000023.1"/>
</dbReference>
<accession>A0ABQ0TV80</accession>
<name>A0ABQ0TV80_9BACL</name>
<dbReference type="PANTHER" id="PTHR46825:SF15">
    <property type="entry name" value="BETA-LACTAMASE-RELATED DOMAIN-CONTAINING PROTEIN"/>
    <property type="match status" value="1"/>
</dbReference>
<organism evidence="3 4">
    <name type="scientific">Brevibacillus reuszeri</name>
    <dbReference type="NCBI Taxonomy" id="54915"/>
    <lineage>
        <taxon>Bacteria</taxon>
        <taxon>Bacillati</taxon>
        <taxon>Bacillota</taxon>
        <taxon>Bacilli</taxon>
        <taxon>Bacillales</taxon>
        <taxon>Paenibacillaceae</taxon>
        <taxon>Brevibacillus</taxon>
    </lineage>
</organism>
<feature type="domain" description="Beta-lactamase-related" evidence="2">
    <location>
        <begin position="22"/>
        <end position="338"/>
    </location>
</feature>
<dbReference type="InterPro" id="IPR012338">
    <property type="entry name" value="Beta-lactam/transpept-like"/>
</dbReference>
<dbReference type="Gene3D" id="3.40.710.10">
    <property type="entry name" value="DD-peptidase/beta-lactamase superfamily"/>
    <property type="match status" value="1"/>
</dbReference>
<sequence>MSKLLDHEVVEKWMEDVDDKRKAWHVPGCAMAVIQDTEVIFSKGFGHLQLGSEEQVSRQTLFPIASATKPFTALGLAMLVEDGLLDWDTPLQTYWPEFRLYDAIATNRTTVRDLLCHRTGLPRHDLVWYQTPFARAELMERLRYLEPTKDFRAAYQYQNLMYTAAGFVIEKISSLTWEQFTRERILDRLGMESTRFSLADAQQVEEVARPYMSIGNQVVEVPYLNNEVIGPAGSMISSLEDMTKWLKYQLHSQADLHGQLLPSRRHAELRTPHMFSGSRSVPYPEIPITGVGLGWFIQIYRGEKMVYHAGNIQGFSSLVSFIPERNCAVVVLSQVDNSRLPAVLTYEAYDRLLGGKQADWHNRLKKEAEIEEEQQRKNAESLRPVRSMSENQPVDKPRQVLPVSLVGTYHHLGYGQIIVMEEAGTLCMRYHDMHFSLELIGENQIVASYLETYRFMIPITFHTDPTGAIVSLSAKMEPSIGANEIMFTRI</sequence>
<protein>
    <submittedName>
        <fullName evidence="3">Penicillin-binding protein</fullName>
    </submittedName>
</protein>
<dbReference type="SUPFAM" id="SSF56601">
    <property type="entry name" value="beta-lactamase/transpeptidase-like"/>
    <property type="match status" value="1"/>
</dbReference>
<feature type="compositionally biased region" description="Basic and acidic residues" evidence="1">
    <location>
        <begin position="371"/>
        <end position="380"/>
    </location>
</feature>
<dbReference type="PANTHER" id="PTHR46825">
    <property type="entry name" value="D-ALANYL-D-ALANINE-CARBOXYPEPTIDASE/ENDOPEPTIDASE AMPH"/>
    <property type="match status" value="1"/>
</dbReference>
<dbReference type="Pfam" id="PF00144">
    <property type="entry name" value="Beta-lactamase"/>
    <property type="match status" value="1"/>
</dbReference>
<dbReference type="EMBL" id="BJON01000023">
    <property type="protein sequence ID" value="GED71740.1"/>
    <property type="molecule type" value="Genomic_DNA"/>
</dbReference>
<evidence type="ECO:0000259" key="2">
    <source>
        <dbReference type="Pfam" id="PF00144"/>
    </source>
</evidence>
<evidence type="ECO:0000313" key="4">
    <source>
        <dbReference type="Proteomes" id="UP000319578"/>
    </source>
</evidence>
<evidence type="ECO:0000313" key="3">
    <source>
        <dbReference type="EMBL" id="GED71740.1"/>
    </source>
</evidence>
<evidence type="ECO:0000256" key="1">
    <source>
        <dbReference type="SAM" id="MobiDB-lite"/>
    </source>
</evidence>
<dbReference type="Proteomes" id="UP000319578">
    <property type="component" value="Unassembled WGS sequence"/>
</dbReference>
<gene>
    <name evidence="3" type="ORF">BRE01_54420</name>
</gene>
<comment type="caution">
    <text evidence="3">The sequence shown here is derived from an EMBL/GenBank/DDBJ whole genome shotgun (WGS) entry which is preliminary data.</text>
</comment>
<keyword evidence="4" id="KW-1185">Reference proteome</keyword>
<dbReference type="InterPro" id="IPR001466">
    <property type="entry name" value="Beta-lactam-related"/>
</dbReference>